<proteinExistence type="predicted"/>
<evidence type="ECO:0000313" key="2">
    <source>
        <dbReference type="Proteomes" id="UP001596065"/>
    </source>
</evidence>
<dbReference type="EMBL" id="JBHSOE010000110">
    <property type="protein sequence ID" value="MFC5660685.1"/>
    <property type="molecule type" value="Genomic_DNA"/>
</dbReference>
<dbReference type="Proteomes" id="UP001596065">
    <property type="component" value="Unassembled WGS sequence"/>
</dbReference>
<reference evidence="2" key="1">
    <citation type="journal article" date="2019" name="Int. J. Syst. Evol. Microbiol.">
        <title>The Global Catalogue of Microorganisms (GCM) 10K type strain sequencing project: providing services to taxonomists for standard genome sequencing and annotation.</title>
        <authorList>
            <consortium name="The Broad Institute Genomics Platform"/>
            <consortium name="The Broad Institute Genome Sequencing Center for Infectious Disease"/>
            <person name="Wu L."/>
            <person name="Ma J."/>
        </authorList>
    </citation>
    <scope>NUCLEOTIDE SEQUENCE [LARGE SCALE GENOMIC DNA]</scope>
    <source>
        <strain evidence="2">KCTC 5701</strain>
    </source>
</reference>
<comment type="caution">
    <text evidence="1">The sequence shown here is derived from an EMBL/GenBank/DDBJ whole genome shotgun (WGS) entry which is preliminary data.</text>
</comment>
<evidence type="ECO:0000313" key="1">
    <source>
        <dbReference type="EMBL" id="MFC5660685.1"/>
    </source>
</evidence>
<organism evidence="1 2">
    <name type="scientific">Streptomyces nogalater</name>
    <dbReference type="NCBI Taxonomy" id="38314"/>
    <lineage>
        <taxon>Bacteria</taxon>
        <taxon>Bacillati</taxon>
        <taxon>Actinomycetota</taxon>
        <taxon>Actinomycetes</taxon>
        <taxon>Kitasatosporales</taxon>
        <taxon>Streptomycetaceae</taxon>
        <taxon>Streptomyces</taxon>
    </lineage>
</organism>
<name>A0ABW0WWL1_STRNO</name>
<gene>
    <name evidence="1" type="ORF">ACFP3J_35150</name>
</gene>
<keyword evidence="2" id="KW-1185">Reference proteome</keyword>
<protein>
    <submittedName>
        <fullName evidence="1">Uncharacterized protein</fullName>
    </submittedName>
</protein>
<accession>A0ABW0WWL1</accession>
<sequence>MSTQQNPASAIEETKERLATLFVQLCGNPDDHAIAQGADDALHQLDSLLAGAHSDAS</sequence>
<dbReference type="RefSeq" id="WP_344352570.1">
    <property type="nucleotide sequence ID" value="NZ_BAAASM010000064.1"/>
</dbReference>